<evidence type="ECO:0000256" key="4">
    <source>
        <dbReference type="ARBA" id="ARBA00016743"/>
    </source>
</evidence>
<dbReference type="Gene3D" id="1.10.1200.10">
    <property type="entry name" value="ACP-like"/>
    <property type="match status" value="1"/>
</dbReference>
<evidence type="ECO:0000256" key="3">
    <source>
        <dbReference type="ARBA" id="ARBA00007380"/>
    </source>
</evidence>
<dbReference type="Gene3D" id="3.40.50.980">
    <property type="match status" value="4"/>
</dbReference>
<dbReference type="Gene3D" id="3.30.559.30">
    <property type="entry name" value="Nonribosomal peptide synthetase, condensation domain"/>
    <property type="match status" value="2"/>
</dbReference>
<dbReference type="PROSITE" id="PS00012">
    <property type="entry name" value="PHOSPHOPANTETHEINE"/>
    <property type="match status" value="2"/>
</dbReference>
<dbReference type="PROSITE" id="PS00455">
    <property type="entry name" value="AMP_BINDING"/>
    <property type="match status" value="2"/>
</dbReference>
<comment type="caution">
    <text evidence="11">The sequence shown here is derived from an EMBL/GenBank/DDBJ whole genome shotgun (WGS) entry which is preliminary data.</text>
</comment>
<sequence length="2186" mass="238274">MASSERDRALIADDVCRIVERLAKYPAGAVTPDDSLLAVGLSSLAAMELVTLIEDEYRVGIAEEVFGENPAIRDIAGRVAALRATGGDAPPRAAGPPAAADPAGRFEPFPLTDVQHAYWLGRSELYELGSATRLYLRFTDADFDPARTASVLRALVERHPMLRAVVLADGTQRVLETVPEFTVPVEDLSAESGDDAAAVTARVADVQEEMCLRVPPADRWPLFDLRAQLLPSGRALVHLTLDLLVLDAHSIRVVLREWAALHADPGAPLPAPAAEFRDYVTALAAVERTGEFERARRYWTSRVDTLPPAPELPLAAAPSAVRARFGRRGFRLGASRWDRLRERAAEHGLTPSGVLAAAYALVLSAWSKEPRFTLNVTVGDRVGAHPEFEGVVGDFTSLVLLEVDASTGSGFAEFAAAVRDQLRRDLPHRAFNGVRVLRELARAHGPERSRMPVVFTSLLDRPFLAVGDEVPGLGELVAAQSQTAQVHLDNQVQQQGDELVVCWDAVEPLFPPGLLDDLVDAYRDLLERLADDGGAWRAGPDRALLVPEAQRRLVREVNATGVPLPDGLLHRPVEEAADRHPDRVAVVSGDRSLTYGELLSRSRRIGRGLRERGAVPGELVAVCADKGWEQVAGVLGVLLSGAAYVPVDPALPAHRRTTLLTRTGVRVVLGTRAVLDRVREWPAGVEPLAVDDEDTWAGCDDAPLPAAQEPTDLAYVIFTSGSTGEPKGVMIEHRAALNTVLDVNTRFGVGGEDRVLGLSALNFDLSVWDVFGTLAAGGVLVLPEPGGERDPRAWAELVRREGVTVWNSVPALLELFCDHLEQAGEGPVGTLRLAMLSGDWIPVALPGRARGLAPGMRVISLGGATEASIWSIHHPADDVPPDQPSVPYGRPLANQTFHVLDHALAPRPVWVPGELHIGGVGLARGYWRDPERTAASFIVHPGTGERLYRTGDLGCYLPDGSIRFLGREDFQVKVRGHRIELGEVESALAAHPAVGAAVVTALPHADRPGYRALAAYVVPNRAGTPDLSRAERLLSRRDRHDDDGRERVALHTPEVTDELRDRYARRRTDRRFLPEPVTLAEFSDCLNTLREIELDGLPKLRYPSGGSLYPVTTYVHVAPGRVEGIGGGAYRYDPREGCLVLVGEPGEARAIDRSAHAEHNREPFDTSAFSLFLVADLAVVEPAYGELGRDLCLLEAGYMGQLLMEWAATTDVGLCPVGALDFEPVRELFGLGRDQVLAHTVLGGRADKSRPAGAPADDRGAAGDRAAGDQAAGTPEALRDWLSTRLPEHMVPAYFVRLDELPLSANGKVDRGRLPVPVGEGDDEGVVGPRSATEGWLVSVWRELLGVPVVGVHDEFFELGGDSLTATRLVSRIRGELDVDVALRDVFSAGSVARMATLVDRNRLAEGIADVRLPAAASGSSTDRYEWFRLTDTQQAYCLGRTGDFELGNVSTHVYLEFDATGFDLGRFEDAWRRLVDRHDAMRLVIDVELGRQRVLPEAGPWELAVRDLRDADAEAVDRELAGIRDRLSHEVRPADEWPLFDVSASLLAGGHTRVHLSMDALICDFASWHVLFDELSRLYVEPGVDLPLPGLSFRDYVATEDRLAGTELEEQSKRYWRERVAELPPAPRLPLVVDPRAVTEPRFARYARIVDHGTWSALRGAAGVRGLSPSGLLLAVFAEVLGRWSESRHFTLNVPRMNRLPVHDDVDRVVGQFASFTFVEVDNREAAPFDVRARRLQEQLWQDLSYQHVSGVWILRELMRQQGGFDRALMPVVMTSALALSGGRVPELAEILEPVFAVSQTPQVWLDFQVEEHPDGLNLHWDVVEELFPPGVVEDMFAAFTSVLRRLATDEGAWSGADPIGPVPGRVCAGPDRVVEDDALVQDLFLRQVEAHPDRTAVVAADRSLTFAELHAAACRVGWWLRGRGARVDHPVAILMDKGWEQFVAAYGVLFSGAPYLPVDAGHPAERIRRVLDNAGVELVLTQTTVLERGLVPEGVAHLCVDAPLPEDLPAEPLPVESDGRSLAYVLLTSGSTGTPKGAMIEHRGVVNALRETIDEFDIGPDDRVLALTGLHHDMSVFDVFGVLGAGGTAVVPEAASSRDPAHWAELISRHGVTLWNSVPAMMVMLLEDVDGDRLRSLRATLLGGDRIPLTLPDRIRRHAPDTTITSVGGPTETTLWNIWHHIHQ</sequence>
<dbReference type="Gene3D" id="3.40.50.1820">
    <property type="entry name" value="alpha/beta hydrolase"/>
    <property type="match status" value="1"/>
</dbReference>
<dbReference type="InterPro" id="IPR010071">
    <property type="entry name" value="AA_adenyl_dom"/>
</dbReference>
<feature type="domain" description="Carrier" evidence="10">
    <location>
        <begin position="6"/>
        <end position="83"/>
    </location>
</feature>
<dbReference type="PROSITE" id="PS50075">
    <property type="entry name" value="CARRIER"/>
    <property type="match status" value="2"/>
</dbReference>
<dbReference type="InterPro" id="IPR009081">
    <property type="entry name" value="PP-bd_ACP"/>
</dbReference>
<dbReference type="EMBL" id="JBHSJB010000025">
    <property type="protein sequence ID" value="MFC5056952.1"/>
    <property type="molecule type" value="Genomic_DNA"/>
</dbReference>
<comment type="cofactor">
    <cofactor evidence="1">
        <name>pantetheine 4'-phosphate</name>
        <dbReference type="ChEBI" id="CHEBI:47942"/>
    </cofactor>
</comment>
<dbReference type="Gene3D" id="2.30.38.10">
    <property type="entry name" value="Luciferase, Domain 3"/>
    <property type="match status" value="1"/>
</dbReference>
<dbReference type="SUPFAM" id="SSF56801">
    <property type="entry name" value="Acetyl-CoA synthetase-like"/>
    <property type="match status" value="2"/>
</dbReference>
<keyword evidence="6" id="KW-0597">Phosphoprotein</keyword>
<dbReference type="Pfam" id="PF00501">
    <property type="entry name" value="AMP-binding"/>
    <property type="match status" value="2"/>
</dbReference>
<dbReference type="Gene3D" id="3.40.109.10">
    <property type="entry name" value="NADH Oxidase"/>
    <property type="match status" value="1"/>
</dbReference>
<dbReference type="NCBIfam" id="TIGR01733">
    <property type="entry name" value="AA-adenyl-dom"/>
    <property type="match status" value="1"/>
</dbReference>
<name>A0ABV9Y5N1_9PSEU</name>
<feature type="compositionally biased region" description="Low complexity" evidence="9">
    <location>
        <begin position="1263"/>
        <end position="1273"/>
    </location>
</feature>
<accession>A0ABV9Y5N1</accession>
<dbReference type="Proteomes" id="UP001595833">
    <property type="component" value="Unassembled WGS sequence"/>
</dbReference>
<keyword evidence="12" id="KW-1185">Reference proteome</keyword>
<keyword evidence="7" id="KW-0436">Ligase</keyword>
<evidence type="ECO:0000256" key="8">
    <source>
        <dbReference type="ARBA" id="ARBA00033440"/>
    </source>
</evidence>
<dbReference type="InterPro" id="IPR023213">
    <property type="entry name" value="CAT-like_dom_sf"/>
</dbReference>
<dbReference type="SUPFAM" id="SSF52777">
    <property type="entry name" value="CoA-dependent acyltransferases"/>
    <property type="match status" value="4"/>
</dbReference>
<dbReference type="InterPro" id="IPR025110">
    <property type="entry name" value="AMP-bd_C"/>
</dbReference>
<dbReference type="InterPro" id="IPR020806">
    <property type="entry name" value="PKS_PP-bd"/>
</dbReference>
<evidence type="ECO:0000256" key="9">
    <source>
        <dbReference type="SAM" id="MobiDB-lite"/>
    </source>
</evidence>
<dbReference type="Pfam" id="PF13193">
    <property type="entry name" value="AMP-binding_C"/>
    <property type="match status" value="1"/>
</dbReference>
<dbReference type="CDD" id="cd12114">
    <property type="entry name" value="A_NRPS_TlmIV_like"/>
    <property type="match status" value="1"/>
</dbReference>
<dbReference type="InterPro" id="IPR020845">
    <property type="entry name" value="AMP-binding_CS"/>
</dbReference>
<evidence type="ECO:0000313" key="11">
    <source>
        <dbReference type="EMBL" id="MFC5056952.1"/>
    </source>
</evidence>
<dbReference type="Pfam" id="PF00881">
    <property type="entry name" value="Nitroreductase"/>
    <property type="match status" value="1"/>
</dbReference>
<feature type="region of interest" description="Disordered" evidence="9">
    <location>
        <begin position="86"/>
        <end position="105"/>
    </location>
</feature>
<evidence type="ECO:0000256" key="5">
    <source>
        <dbReference type="ARBA" id="ARBA00022450"/>
    </source>
</evidence>
<dbReference type="SUPFAM" id="SSF55469">
    <property type="entry name" value="FMN-dependent nitroreductase-like"/>
    <property type="match status" value="1"/>
</dbReference>
<dbReference type="InterPro" id="IPR057737">
    <property type="entry name" value="Condensation_MtbB-like"/>
</dbReference>
<dbReference type="PANTHER" id="PTHR45527">
    <property type="entry name" value="NONRIBOSOMAL PEPTIDE SYNTHETASE"/>
    <property type="match status" value="1"/>
</dbReference>
<dbReference type="PANTHER" id="PTHR45527:SF10">
    <property type="entry name" value="PYOCHELIN SYNTHASE PCHF"/>
    <property type="match status" value="1"/>
</dbReference>
<dbReference type="InterPro" id="IPR000415">
    <property type="entry name" value="Nitroreductase-like"/>
</dbReference>
<dbReference type="SUPFAM" id="SSF47336">
    <property type="entry name" value="ACP-like"/>
    <property type="match status" value="2"/>
</dbReference>
<dbReference type="Gene3D" id="3.30.300.30">
    <property type="match status" value="1"/>
</dbReference>
<dbReference type="CDD" id="cd19535">
    <property type="entry name" value="Cyc_NRPS"/>
    <property type="match status" value="2"/>
</dbReference>
<protein>
    <recommendedName>
        <fullName evidence="4">Phenyloxazoline synthase MbtB</fullName>
    </recommendedName>
    <alternativeName>
        <fullName evidence="8">Mycobactin synthetase protein B</fullName>
    </alternativeName>
</protein>
<evidence type="ECO:0000256" key="6">
    <source>
        <dbReference type="ARBA" id="ARBA00022553"/>
    </source>
</evidence>
<dbReference type="InterPro" id="IPR001242">
    <property type="entry name" value="Condensation_dom"/>
</dbReference>
<dbReference type="Pfam" id="PF00668">
    <property type="entry name" value="Condensation"/>
    <property type="match status" value="2"/>
</dbReference>
<feature type="compositionally biased region" description="Basic and acidic residues" evidence="9">
    <location>
        <begin position="1247"/>
        <end position="1262"/>
    </location>
</feature>
<dbReference type="InterPro" id="IPR036736">
    <property type="entry name" value="ACP-like_sf"/>
</dbReference>
<dbReference type="Pfam" id="PF00550">
    <property type="entry name" value="PP-binding"/>
    <property type="match status" value="2"/>
</dbReference>
<dbReference type="InterPro" id="IPR006162">
    <property type="entry name" value="Ppantetheine_attach_site"/>
</dbReference>
<evidence type="ECO:0000259" key="10">
    <source>
        <dbReference type="PROSITE" id="PS50075"/>
    </source>
</evidence>
<feature type="region of interest" description="Disordered" evidence="9">
    <location>
        <begin position="1247"/>
        <end position="1274"/>
    </location>
</feature>
<feature type="domain" description="Carrier" evidence="10">
    <location>
        <begin position="1328"/>
        <end position="1403"/>
    </location>
</feature>
<comment type="similarity">
    <text evidence="3">Belongs to the ATP-dependent AMP-binding enzyme family. MbtB subfamily.</text>
</comment>
<dbReference type="CDD" id="cd02142">
    <property type="entry name" value="McbC_SagB-like_oxidoreductase"/>
    <property type="match status" value="1"/>
</dbReference>
<keyword evidence="5" id="KW-0596">Phosphopantetheine</keyword>
<evidence type="ECO:0000256" key="2">
    <source>
        <dbReference type="ARBA" id="ARBA00005102"/>
    </source>
</evidence>
<dbReference type="RefSeq" id="WP_380647443.1">
    <property type="nucleotide sequence ID" value="NZ_JBHSJB010000025.1"/>
</dbReference>
<feature type="non-terminal residue" evidence="11">
    <location>
        <position position="2186"/>
    </location>
</feature>
<proteinExistence type="inferred from homology"/>
<dbReference type="InterPro" id="IPR029058">
    <property type="entry name" value="AB_hydrolase_fold"/>
</dbReference>
<dbReference type="InterPro" id="IPR029479">
    <property type="entry name" value="Nitroreductase"/>
</dbReference>
<evidence type="ECO:0000256" key="1">
    <source>
        <dbReference type="ARBA" id="ARBA00001957"/>
    </source>
</evidence>
<gene>
    <name evidence="11" type="ORF">ACFPFM_24795</name>
</gene>
<comment type="pathway">
    <text evidence="2">Siderophore biosynthesis; mycobactin biosynthesis.</text>
</comment>
<dbReference type="Gene3D" id="3.30.559.10">
    <property type="entry name" value="Chloramphenicol acetyltransferase-like domain"/>
    <property type="match status" value="2"/>
</dbReference>
<reference evidence="12" key="1">
    <citation type="journal article" date="2019" name="Int. J. Syst. Evol. Microbiol.">
        <title>The Global Catalogue of Microorganisms (GCM) 10K type strain sequencing project: providing services to taxonomists for standard genome sequencing and annotation.</title>
        <authorList>
            <consortium name="The Broad Institute Genomics Platform"/>
            <consortium name="The Broad Institute Genome Sequencing Center for Infectious Disease"/>
            <person name="Wu L."/>
            <person name="Ma J."/>
        </authorList>
    </citation>
    <scope>NUCLEOTIDE SEQUENCE [LARGE SCALE GENOMIC DNA]</scope>
    <source>
        <strain evidence="12">KCTC 12848</strain>
    </source>
</reference>
<organism evidence="11 12">
    <name type="scientific">Saccharothrix xinjiangensis</name>
    <dbReference type="NCBI Taxonomy" id="204798"/>
    <lineage>
        <taxon>Bacteria</taxon>
        <taxon>Bacillati</taxon>
        <taxon>Actinomycetota</taxon>
        <taxon>Actinomycetes</taxon>
        <taxon>Pseudonocardiales</taxon>
        <taxon>Pseudonocardiaceae</taxon>
        <taxon>Saccharothrix</taxon>
    </lineage>
</organism>
<evidence type="ECO:0000256" key="7">
    <source>
        <dbReference type="ARBA" id="ARBA00022598"/>
    </source>
</evidence>
<dbReference type="InterPro" id="IPR045851">
    <property type="entry name" value="AMP-bd_C_sf"/>
</dbReference>
<dbReference type="InterPro" id="IPR000873">
    <property type="entry name" value="AMP-dep_synth/lig_dom"/>
</dbReference>
<dbReference type="SMART" id="SM00823">
    <property type="entry name" value="PKS_PP"/>
    <property type="match status" value="2"/>
</dbReference>
<evidence type="ECO:0000313" key="12">
    <source>
        <dbReference type="Proteomes" id="UP001595833"/>
    </source>
</evidence>